<evidence type="ECO:0000256" key="1">
    <source>
        <dbReference type="SAM" id="SignalP"/>
    </source>
</evidence>
<proteinExistence type="predicted"/>
<evidence type="ECO:0000259" key="2">
    <source>
        <dbReference type="Pfam" id="PF09832"/>
    </source>
</evidence>
<keyword evidence="4" id="KW-1185">Reference proteome</keyword>
<dbReference type="RefSeq" id="WP_277418410.1">
    <property type="nucleotide sequence ID" value="NZ_CP119083.1"/>
</dbReference>
<dbReference type="EMBL" id="CP119083">
    <property type="protein sequence ID" value="WEF35763.1"/>
    <property type="molecule type" value="Genomic_DNA"/>
</dbReference>
<gene>
    <name evidence="3" type="ORF">PX653_13755</name>
</gene>
<dbReference type="Proteomes" id="UP001216510">
    <property type="component" value="Chromosome"/>
</dbReference>
<organism evidence="3 4">
    <name type="scientific">Pseudoduganella chitinolytica</name>
    <dbReference type="NCBI Taxonomy" id="34070"/>
    <lineage>
        <taxon>Bacteria</taxon>
        <taxon>Pseudomonadati</taxon>
        <taxon>Pseudomonadota</taxon>
        <taxon>Betaproteobacteria</taxon>
        <taxon>Burkholderiales</taxon>
        <taxon>Oxalobacteraceae</taxon>
        <taxon>Telluria group</taxon>
        <taxon>Pseudoduganella</taxon>
    </lineage>
</organism>
<keyword evidence="1" id="KW-0732">Signal</keyword>
<name>A0ABY8BK21_9BURK</name>
<sequence>MKKIAAVLSFSCSLAFALAAAPALAVTPEVAPAAATAPDPATAKAVRELLDSMNYRKLVNDAFSKMAAQMPQMMRSGAEAAVRGTPNLSDAERAKRLAAVDKRLANVGPMMTQLFNDPTLVDEMIEEIVPLYARHFTADEMRQLADFYRTPVGAKALEKMPQLMGEGMKIGQKVVEPRVQKLMRELQPN</sequence>
<reference evidence="3 4" key="1">
    <citation type="submission" date="2023-02" db="EMBL/GenBank/DDBJ databases">
        <title>Gemone sequence of Telluria chitinolytica ACM 3522T.</title>
        <authorList>
            <person name="Frediansyah A."/>
            <person name="Miess H."/>
            <person name="Gross H."/>
        </authorList>
    </citation>
    <scope>NUCLEOTIDE SEQUENCE [LARGE SCALE GENOMIC DNA]</scope>
    <source>
        <strain evidence="3 4">ACM 3522</strain>
    </source>
</reference>
<protein>
    <submittedName>
        <fullName evidence="3">DUF2059 domain-containing protein</fullName>
    </submittedName>
</protein>
<dbReference type="InterPro" id="IPR018637">
    <property type="entry name" value="DUF2059"/>
</dbReference>
<feature type="signal peptide" evidence="1">
    <location>
        <begin position="1"/>
        <end position="25"/>
    </location>
</feature>
<accession>A0ABY8BK21</accession>
<evidence type="ECO:0000313" key="3">
    <source>
        <dbReference type="EMBL" id="WEF35763.1"/>
    </source>
</evidence>
<evidence type="ECO:0000313" key="4">
    <source>
        <dbReference type="Proteomes" id="UP001216510"/>
    </source>
</evidence>
<feature type="chain" id="PRO_5046290093" evidence="1">
    <location>
        <begin position="26"/>
        <end position="189"/>
    </location>
</feature>
<feature type="domain" description="DUF2059" evidence="2">
    <location>
        <begin position="122"/>
        <end position="180"/>
    </location>
</feature>
<dbReference type="Pfam" id="PF09832">
    <property type="entry name" value="DUF2059"/>
    <property type="match status" value="1"/>
</dbReference>